<keyword evidence="4 7" id="KW-0808">Transferase</keyword>
<reference evidence="8" key="1">
    <citation type="submission" date="2017-09" db="EMBL/GenBank/DDBJ databases">
        <authorList>
            <person name="Varghese N."/>
            <person name="Submissions S."/>
        </authorList>
    </citation>
    <scope>NUCLEOTIDE SEQUENCE [LARGE SCALE GENOMIC DNA]</scope>
    <source>
        <strain evidence="8">MSL47</strain>
    </source>
</reference>
<dbReference type="CDD" id="cd07984">
    <property type="entry name" value="LPLAT_LABLAT-like"/>
    <property type="match status" value="1"/>
</dbReference>
<keyword evidence="6" id="KW-0012">Acyltransferase</keyword>
<name>A0A285GL69_9FIRM</name>
<dbReference type="GO" id="GO:0009247">
    <property type="term" value="P:glycolipid biosynthetic process"/>
    <property type="evidence" value="ECO:0007669"/>
    <property type="project" value="UniProtKB-ARBA"/>
</dbReference>
<protein>
    <submittedName>
        <fullName evidence="7">KDO2-lipid IV(A) lauroyltransferase</fullName>
    </submittedName>
</protein>
<proteinExistence type="predicted"/>
<keyword evidence="5" id="KW-0472">Membrane</keyword>
<dbReference type="PANTHER" id="PTHR30606">
    <property type="entry name" value="LIPID A BIOSYNTHESIS LAUROYL ACYLTRANSFERASE"/>
    <property type="match status" value="1"/>
</dbReference>
<evidence type="ECO:0000256" key="6">
    <source>
        <dbReference type="ARBA" id="ARBA00023315"/>
    </source>
</evidence>
<dbReference type="Pfam" id="PF03279">
    <property type="entry name" value="Lip_A_acyltrans"/>
    <property type="match status" value="1"/>
</dbReference>
<dbReference type="PANTHER" id="PTHR30606:SF10">
    <property type="entry name" value="PHOSPHATIDYLINOSITOL MANNOSIDE ACYLTRANSFERASE"/>
    <property type="match status" value="1"/>
</dbReference>
<comment type="subcellular location">
    <subcellularLocation>
        <location evidence="1">Cell inner membrane</location>
    </subcellularLocation>
</comment>
<dbReference type="RefSeq" id="WP_097017426.1">
    <property type="nucleotide sequence ID" value="NZ_OBDZ01000008.1"/>
</dbReference>
<evidence type="ECO:0000256" key="3">
    <source>
        <dbReference type="ARBA" id="ARBA00022519"/>
    </source>
</evidence>
<evidence type="ECO:0000313" key="8">
    <source>
        <dbReference type="Proteomes" id="UP000219573"/>
    </source>
</evidence>
<dbReference type="PIRSF" id="PIRSF026649">
    <property type="entry name" value="MsbB"/>
    <property type="match status" value="1"/>
</dbReference>
<dbReference type="EMBL" id="OBDZ01000008">
    <property type="protein sequence ID" value="SNY24370.1"/>
    <property type="molecule type" value="Genomic_DNA"/>
</dbReference>
<evidence type="ECO:0000256" key="5">
    <source>
        <dbReference type="ARBA" id="ARBA00023136"/>
    </source>
</evidence>
<gene>
    <name evidence="7" type="ORF">SAMN06265827_10899</name>
</gene>
<dbReference type="GO" id="GO:0005886">
    <property type="term" value="C:plasma membrane"/>
    <property type="evidence" value="ECO:0007669"/>
    <property type="project" value="UniProtKB-SubCell"/>
</dbReference>
<evidence type="ECO:0000256" key="4">
    <source>
        <dbReference type="ARBA" id="ARBA00022679"/>
    </source>
</evidence>
<keyword evidence="2" id="KW-1003">Cell membrane</keyword>
<evidence type="ECO:0000256" key="2">
    <source>
        <dbReference type="ARBA" id="ARBA00022475"/>
    </source>
</evidence>
<dbReference type="Proteomes" id="UP000219573">
    <property type="component" value="Unassembled WGS sequence"/>
</dbReference>
<dbReference type="InterPro" id="IPR004960">
    <property type="entry name" value="LipA_acyltrans"/>
</dbReference>
<dbReference type="AlphaFoldDB" id="A0A285GL69"/>
<dbReference type="STRING" id="1413210.U472_14840"/>
<keyword evidence="3" id="KW-0997">Cell inner membrane</keyword>
<organism evidence="7 8">
    <name type="scientific">Orenia metallireducens</name>
    <dbReference type="NCBI Taxonomy" id="1413210"/>
    <lineage>
        <taxon>Bacteria</taxon>
        <taxon>Bacillati</taxon>
        <taxon>Bacillota</taxon>
        <taxon>Clostridia</taxon>
        <taxon>Halanaerobiales</taxon>
        <taxon>Halobacteroidaceae</taxon>
        <taxon>Orenia</taxon>
    </lineage>
</organism>
<dbReference type="GO" id="GO:0016746">
    <property type="term" value="F:acyltransferase activity"/>
    <property type="evidence" value="ECO:0007669"/>
    <property type="project" value="UniProtKB-KW"/>
</dbReference>
<evidence type="ECO:0000256" key="1">
    <source>
        <dbReference type="ARBA" id="ARBA00004533"/>
    </source>
</evidence>
<accession>A0A285GL69</accession>
<sequence length="292" mass="33858">MKDRFFYWLFKSFKSMINLIPRKVNHFFAKSFGNLLYYIVKDRRELAVKNIKLSLGYSREEAENLARLVFQDVAIKFVETIAFENWTDNDFNNKIEVNGLEYLEKAYEKNKGVIIFTGHIGNWDLLGLYLAWLGYPINGIARMFKNPYINKEILKIRKSRGGKVFDKRGKGVRGAFKSLLKKELLLILGDQDAHSKGTFVKFLNRPASTPTGPVVFAQKTGAIILPAYMVRQGESYRLIIEEGLEVAKNASEDELKEKLQELAHSLGNQVRDYPNQWLWLHRRWKTKDEGAL</sequence>
<keyword evidence="8" id="KW-1185">Reference proteome</keyword>
<evidence type="ECO:0000313" key="7">
    <source>
        <dbReference type="EMBL" id="SNY24370.1"/>
    </source>
</evidence>
<dbReference type="OrthoDB" id="9801955at2"/>